<dbReference type="PATRIC" id="fig|754477.3.peg.299"/>
<gene>
    <name evidence="2" type="ordered locus">Q7C_301</name>
</gene>
<dbReference type="STRING" id="754477.Q7C_301"/>
<evidence type="ECO:0008006" key="4">
    <source>
        <dbReference type="Google" id="ProtNLM"/>
    </source>
</evidence>
<dbReference type="eggNOG" id="ENOG502ZUSS">
    <property type="taxonomic scope" value="Bacteria"/>
</dbReference>
<accession>I1YEY7</accession>
<sequence precursor="true">MRFAIVFIGFILTTTLSANDAGQIQYELTATTTAERQIGLLIGDNLTLKIALPENVTVDERSLPQRQKRHGDWFYLKESDLKESQLIMALQVVNVPANHREVLTPSFELRTLSGELIAVTGATVQIGSFLPENALNSDGVFVSQPDIATTMINEQSWVRNSWLAAGVLLASLLIYVAWHIGLRPRRRLPFAHAVFALNKLRWFGQSDTEEASRILHAAFNQSADRVLVVSNLETLWQKCPWLRPLHAEISQFFTDSSAHFFSDKQAEQQNFNALHQLAKDCRRREKLA</sequence>
<evidence type="ECO:0000256" key="1">
    <source>
        <dbReference type="SAM" id="Phobius"/>
    </source>
</evidence>
<keyword evidence="3" id="KW-1185">Reference proteome</keyword>
<keyword evidence="1" id="KW-1133">Transmembrane helix</keyword>
<keyword evidence="1" id="KW-0472">Membrane</keyword>
<dbReference type="OrthoDB" id="8535306at2"/>
<dbReference type="KEGG" id="mec:Q7C_301"/>
<evidence type="ECO:0000313" key="3">
    <source>
        <dbReference type="Proteomes" id="UP000009145"/>
    </source>
</evidence>
<reference evidence="2 3" key="1">
    <citation type="journal article" date="2012" name="J. Bacteriol.">
        <title>Complete genome sequences of Methylophaga sp. strain JAM1 and Methylophaga sp. strain JAM7.</title>
        <authorList>
            <person name="Villeneuve C."/>
            <person name="Martineau C."/>
            <person name="Mauffrey F."/>
            <person name="Villemur R."/>
        </authorList>
    </citation>
    <scope>NUCLEOTIDE SEQUENCE [LARGE SCALE GENOMIC DNA]</scope>
    <source>
        <strain evidence="2 3">JAM7</strain>
    </source>
</reference>
<protein>
    <recommendedName>
        <fullName evidence="4">MxaA protein</fullName>
    </recommendedName>
</protein>
<dbReference type="AlphaFoldDB" id="I1YEY7"/>
<dbReference type="Proteomes" id="UP000009145">
    <property type="component" value="Chromosome"/>
</dbReference>
<organism evidence="2 3">
    <name type="scientific">Methylophaga frappieri (strain ATCC BAA-2434 / DSM 25690 / JAM7)</name>
    <dbReference type="NCBI Taxonomy" id="754477"/>
    <lineage>
        <taxon>Bacteria</taxon>
        <taxon>Pseudomonadati</taxon>
        <taxon>Pseudomonadota</taxon>
        <taxon>Gammaproteobacteria</taxon>
        <taxon>Thiotrichales</taxon>
        <taxon>Piscirickettsiaceae</taxon>
        <taxon>Methylophaga</taxon>
    </lineage>
</organism>
<proteinExistence type="predicted"/>
<evidence type="ECO:0000313" key="2">
    <source>
        <dbReference type="EMBL" id="AFJ01480.1"/>
    </source>
</evidence>
<name>I1YEY7_METFJ</name>
<dbReference type="HOGENOM" id="CLU_996808_0_0_6"/>
<feature type="transmembrane region" description="Helical" evidence="1">
    <location>
        <begin position="162"/>
        <end position="182"/>
    </location>
</feature>
<dbReference type="EMBL" id="CP003380">
    <property type="protein sequence ID" value="AFJ01480.1"/>
    <property type="molecule type" value="Genomic_DNA"/>
</dbReference>
<keyword evidence="1" id="KW-0812">Transmembrane</keyword>
<dbReference type="RefSeq" id="WP_014702930.1">
    <property type="nucleotide sequence ID" value="NC_017856.1"/>
</dbReference>